<evidence type="ECO:0000256" key="5">
    <source>
        <dbReference type="SAM" id="Phobius"/>
    </source>
</evidence>
<feature type="transmembrane region" description="Helical" evidence="5">
    <location>
        <begin position="216"/>
        <end position="238"/>
    </location>
</feature>
<sequence>MDFDGVLSLVGDFGRYQKWILLLVCIPSSLPLAVSVFSHIFVSAVPEHHCHTSLTEERSTLLRRRLAASESSREALQSLSIPRENGGGFSSCRRYDVDVNGVIDQLISESGFLNSSIIEDYVARKHWSVIPCSDGWDFEQSNYGETLATKFNVVCDQAWWSSTAQSVFFLGGTIGCFVFGWISDRWGRRPAFLLVLAVMATGNIAQTFPASYFGYAVVRLFVGLTFPSAFNMSFLIAAEMTGLTRRTVPALACAMMVPLGMMPYALIASVIRHWQTLQAVTSFPLVLLIVYYWFVPESPRWLLSKGRIVEAGALLEKMASVNGVALSTGTPQDKLLIYCTSCAPEDGGASQFDFSSIVKYPKVALRLLLISVVWTVGYMVYNGLSFAMPDSVAEPHLAFFVSGLAEVPGALLGWVVMERFGRKVSMLWSLFLNGVFCLSTAFIPEGLPWLAFLMPSLAKVCVTSTITIIYMFAGELFPTVIRGFSIGVATTASQLGLVLLPYILSLGATHGKNVTFGIFGTMAILASFLMLALPETLNAPLPMTMQDAEDYRDFAFKKSRKIVPGGIVGSESVGNLRVDQDDLGLIEKWIWGLRERPEKDDMTPMRRNVARTKLRLLRIGA</sequence>
<evidence type="ECO:0000313" key="7">
    <source>
        <dbReference type="Proteomes" id="UP000694867"/>
    </source>
</evidence>
<dbReference type="InterPro" id="IPR005828">
    <property type="entry name" value="MFS_sugar_transport-like"/>
</dbReference>
<dbReference type="RefSeq" id="XP_018495836.2">
    <property type="nucleotide sequence ID" value="XM_018640320.2"/>
</dbReference>
<feature type="transmembrane region" description="Helical" evidence="5">
    <location>
        <begin position="449"/>
        <end position="472"/>
    </location>
</feature>
<feature type="transmembrane region" description="Helical" evidence="5">
    <location>
        <begin position="424"/>
        <end position="443"/>
    </location>
</feature>
<keyword evidence="3 5" id="KW-1133">Transmembrane helix</keyword>
<protein>
    <submittedName>
        <fullName evidence="8">Organic cation transporter 1</fullName>
    </submittedName>
</protein>
<dbReference type="SUPFAM" id="SSF103473">
    <property type="entry name" value="MFS general substrate transporter"/>
    <property type="match status" value="1"/>
</dbReference>
<feature type="transmembrane region" description="Helical" evidence="5">
    <location>
        <begin position="191"/>
        <end position="210"/>
    </location>
</feature>
<dbReference type="PROSITE" id="PS50850">
    <property type="entry name" value="MFS"/>
    <property type="match status" value="1"/>
</dbReference>
<gene>
    <name evidence="8" type="primary">LOC100902179</name>
</gene>
<keyword evidence="4 5" id="KW-0472">Membrane</keyword>
<keyword evidence="2 5" id="KW-0812">Transmembrane</keyword>
<keyword evidence="7" id="KW-1185">Reference proteome</keyword>
<dbReference type="AlphaFoldDB" id="A0AAJ7L4V1"/>
<organism evidence="7 8">
    <name type="scientific">Galendromus occidentalis</name>
    <name type="common">western predatory mite</name>
    <dbReference type="NCBI Taxonomy" id="34638"/>
    <lineage>
        <taxon>Eukaryota</taxon>
        <taxon>Metazoa</taxon>
        <taxon>Ecdysozoa</taxon>
        <taxon>Arthropoda</taxon>
        <taxon>Chelicerata</taxon>
        <taxon>Arachnida</taxon>
        <taxon>Acari</taxon>
        <taxon>Parasitiformes</taxon>
        <taxon>Mesostigmata</taxon>
        <taxon>Gamasina</taxon>
        <taxon>Phytoseioidea</taxon>
        <taxon>Phytoseiidae</taxon>
        <taxon>Typhlodrominae</taxon>
        <taxon>Galendromus</taxon>
    </lineage>
</organism>
<evidence type="ECO:0000256" key="1">
    <source>
        <dbReference type="ARBA" id="ARBA00004141"/>
    </source>
</evidence>
<dbReference type="InterPro" id="IPR036259">
    <property type="entry name" value="MFS_trans_sf"/>
</dbReference>
<feature type="transmembrane region" description="Helical" evidence="5">
    <location>
        <begin position="363"/>
        <end position="384"/>
    </location>
</feature>
<feature type="transmembrane region" description="Helical" evidence="5">
    <location>
        <begin position="396"/>
        <end position="417"/>
    </location>
</feature>
<feature type="transmembrane region" description="Helical" evidence="5">
    <location>
        <begin position="20"/>
        <end position="42"/>
    </location>
</feature>
<comment type="subcellular location">
    <subcellularLocation>
        <location evidence="1">Membrane</location>
        <topology evidence="1">Multi-pass membrane protein</topology>
    </subcellularLocation>
</comment>
<evidence type="ECO:0000259" key="6">
    <source>
        <dbReference type="PROSITE" id="PS50850"/>
    </source>
</evidence>
<proteinExistence type="predicted"/>
<dbReference type="Gene3D" id="1.20.1250.20">
    <property type="entry name" value="MFS general substrate transporter like domains"/>
    <property type="match status" value="1"/>
</dbReference>
<evidence type="ECO:0000256" key="2">
    <source>
        <dbReference type="ARBA" id="ARBA00022692"/>
    </source>
</evidence>
<dbReference type="Proteomes" id="UP000694867">
    <property type="component" value="Unplaced"/>
</dbReference>
<feature type="transmembrane region" description="Helical" evidence="5">
    <location>
        <begin position="484"/>
        <end position="504"/>
    </location>
</feature>
<accession>A0AAJ7L4V1</accession>
<evidence type="ECO:0000313" key="8">
    <source>
        <dbReference type="RefSeq" id="XP_018495836.2"/>
    </source>
</evidence>
<reference evidence="8" key="1">
    <citation type="submission" date="2025-08" db="UniProtKB">
        <authorList>
            <consortium name="RefSeq"/>
        </authorList>
    </citation>
    <scope>IDENTIFICATION</scope>
</reference>
<evidence type="ECO:0000256" key="3">
    <source>
        <dbReference type="ARBA" id="ARBA00022989"/>
    </source>
</evidence>
<dbReference type="CDD" id="cd17317">
    <property type="entry name" value="MFS_SLC22"/>
    <property type="match status" value="1"/>
</dbReference>
<feature type="domain" description="Major facilitator superfamily (MFS) profile" evidence="6">
    <location>
        <begin position="112"/>
        <end position="538"/>
    </location>
</feature>
<dbReference type="GeneID" id="100902179"/>
<dbReference type="PANTHER" id="PTHR24064">
    <property type="entry name" value="SOLUTE CARRIER FAMILY 22 MEMBER"/>
    <property type="match status" value="1"/>
</dbReference>
<dbReference type="GO" id="GO:0016020">
    <property type="term" value="C:membrane"/>
    <property type="evidence" value="ECO:0007669"/>
    <property type="project" value="UniProtKB-SubCell"/>
</dbReference>
<dbReference type="GO" id="GO:0022857">
    <property type="term" value="F:transmembrane transporter activity"/>
    <property type="evidence" value="ECO:0007669"/>
    <property type="project" value="InterPro"/>
</dbReference>
<dbReference type="InterPro" id="IPR020846">
    <property type="entry name" value="MFS_dom"/>
</dbReference>
<feature type="transmembrane region" description="Helical" evidence="5">
    <location>
        <begin position="277"/>
        <end position="295"/>
    </location>
</feature>
<evidence type="ECO:0000256" key="4">
    <source>
        <dbReference type="ARBA" id="ARBA00023136"/>
    </source>
</evidence>
<dbReference type="KEGG" id="goe:100902179"/>
<name>A0AAJ7L4V1_9ACAR</name>
<feature type="transmembrane region" description="Helical" evidence="5">
    <location>
        <begin position="158"/>
        <end position="179"/>
    </location>
</feature>
<feature type="transmembrane region" description="Helical" evidence="5">
    <location>
        <begin position="250"/>
        <end position="271"/>
    </location>
</feature>
<dbReference type="Pfam" id="PF00083">
    <property type="entry name" value="Sugar_tr"/>
    <property type="match status" value="1"/>
</dbReference>
<feature type="transmembrane region" description="Helical" evidence="5">
    <location>
        <begin position="516"/>
        <end position="533"/>
    </location>
</feature>